<evidence type="ECO:0000313" key="3">
    <source>
        <dbReference type="EMBL" id="KAG0308347.1"/>
    </source>
</evidence>
<dbReference type="GO" id="GO:0016787">
    <property type="term" value="F:hydrolase activity"/>
    <property type="evidence" value="ECO:0007669"/>
    <property type="project" value="UniProtKB-KW"/>
</dbReference>
<gene>
    <name evidence="3" type="ORF">BGZ97_000085</name>
</gene>
<dbReference type="OrthoDB" id="408631at2759"/>
<dbReference type="Gene3D" id="3.40.50.1820">
    <property type="entry name" value="alpha/beta hydrolase"/>
    <property type="match status" value="1"/>
</dbReference>
<evidence type="ECO:0000259" key="2">
    <source>
        <dbReference type="Pfam" id="PF07859"/>
    </source>
</evidence>
<feature type="domain" description="Alpha/beta hydrolase fold-3" evidence="2">
    <location>
        <begin position="119"/>
        <end position="328"/>
    </location>
</feature>
<dbReference type="Pfam" id="PF07859">
    <property type="entry name" value="Abhydrolase_3"/>
    <property type="match status" value="1"/>
</dbReference>
<proteinExistence type="predicted"/>
<reference evidence="3" key="1">
    <citation type="journal article" date="2020" name="Fungal Divers.">
        <title>Resolving the Mortierellaceae phylogeny through synthesis of multi-gene phylogenetics and phylogenomics.</title>
        <authorList>
            <person name="Vandepol N."/>
            <person name="Liber J."/>
            <person name="Desiro A."/>
            <person name="Na H."/>
            <person name="Kennedy M."/>
            <person name="Barry K."/>
            <person name="Grigoriev I.V."/>
            <person name="Miller A.N."/>
            <person name="O'Donnell K."/>
            <person name="Stajich J.E."/>
            <person name="Bonito G."/>
        </authorList>
    </citation>
    <scope>NUCLEOTIDE SEQUENCE</scope>
    <source>
        <strain evidence="3">NVP60</strain>
    </source>
</reference>
<protein>
    <recommendedName>
        <fullName evidence="2">Alpha/beta hydrolase fold-3 domain-containing protein</fullName>
    </recommendedName>
</protein>
<dbReference type="SUPFAM" id="SSF53474">
    <property type="entry name" value="alpha/beta-Hydrolases"/>
    <property type="match status" value="1"/>
</dbReference>
<name>A0A9P6UKS0_9FUNG</name>
<keyword evidence="4" id="KW-1185">Reference proteome</keyword>
<accession>A0A9P6UKS0</accession>
<dbReference type="InterPro" id="IPR013094">
    <property type="entry name" value="AB_hydrolase_3"/>
</dbReference>
<organism evidence="3 4">
    <name type="scientific">Linnemannia gamsii</name>
    <dbReference type="NCBI Taxonomy" id="64522"/>
    <lineage>
        <taxon>Eukaryota</taxon>
        <taxon>Fungi</taxon>
        <taxon>Fungi incertae sedis</taxon>
        <taxon>Mucoromycota</taxon>
        <taxon>Mortierellomycotina</taxon>
        <taxon>Mortierellomycetes</taxon>
        <taxon>Mortierellales</taxon>
        <taxon>Mortierellaceae</taxon>
        <taxon>Linnemannia</taxon>
    </lineage>
</organism>
<dbReference type="InterPro" id="IPR050300">
    <property type="entry name" value="GDXG_lipolytic_enzyme"/>
</dbReference>
<sequence>MAKCSKTPRTVGYFQGSAVAFTQSSGQGVTLGQNRRAFATALSSVLSGVGLGSPEQKAQWVKEVSSENYSAFWMPFQDQTHKVTDGKVTSSKQEKVNIAKAKTELVSQSRVGEGCDLVVFYMHGGGFVQGDPLQSLDQFRNIMRKSHEDHGVKVSYFSVGYRLAPETPFPGPLEDCLAAYRALIKDYGVDPKRVVFGGDSAGGNLGCSLALKIRDEFSHELLLPTAIYTLSPYFPWKEEIEWTLFDILDRERHVCYVDAYTQQQPEVLASPYYTPFNADTLAGLPPMLVTWGDVEVLADWIEMFVKKARKDGVKVETMIKPDRPHCWFMIDPFSTAEDREEGVAIIAKFLASVVST</sequence>
<keyword evidence="1" id="KW-0378">Hydrolase</keyword>
<dbReference type="PANTHER" id="PTHR48081:SF8">
    <property type="entry name" value="ALPHA_BETA HYDROLASE FOLD-3 DOMAIN-CONTAINING PROTEIN-RELATED"/>
    <property type="match status" value="1"/>
</dbReference>
<dbReference type="EMBL" id="JAAAIN010001003">
    <property type="protein sequence ID" value="KAG0308347.1"/>
    <property type="molecule type" value="Genomic_DNA"/>
</dbReference>
<dbReference type="InterPro" id="IPR029058">
    <property type="entry name" value="AB_hydrolase_fold"/>
</dbReference>
<evidence type="ECO:0000256" key="1">
    <source>
        <dbReference type="ARBA" id="ARBA00022801"/>
    </source>
</evidence>
<evidence type="ECO:0000313" key="4">
    <source>
        <dbReference type="Proteomes" id="UP000823405"/>
    </source>
</evidence>
<comment type="caution">
    <text evidence="3">The sequence shown here is derived from an EMBL/GenBank/DDBJ whole genome shotgun (WGS) entry which is preliminary data.</text>
</comment>
<dbReference type="PANTHER" id="PTHR48081">
    <property type="entry name" value="AB HYDROLASE SUPERFAMILY PROTEIN C4A8.06C"/>
    <property type="match status" value="1"/>
</dbReference>
<dbReference type="Proteomes" id="UP000823405">
    <property type="component" value="Unassembled WGS sequence"/>
</dbReference>
<dbReference type="AlphaFoldDB" id="A0A9P6UKS0"/>